<comment type="caution">
    <text evidence="1">The sequence shown here is derived from an EMBL/GenBank/DDBJ whole genome shotgun (WGS) entry which is preliminary data.</text>
</comment>
<dbReference type="SUPFAM" id="SSF55136">
    <property type="entry name" value="Probable bacterial effector-binding domain"/>
    <property type="match status" value="1"/>
</dbReference>
<name>F1TGT8_9FIRM</name>
<evidence type="ECO:0000313" key="2">
    <source>
        <dbReference type="Proteomes" id="UP000003860"/>
    </source>
</evidence>
<gene>
    <name evidence="1" type="ORF">Cpap_0358</name>
</gene>
<dbReference type="STRING" id="588581.Cpap_0358"/>
<dbReference type="OrthoDB" id="2606326at2"/>
<dbReference type="Gene3D" id="3.20.80.10">
    <property type="entry name" value="Regulatory factor, effector binding domain"/>
    <property type="match status" value="1"/>
</dbReference>
<sequence>MVQIENEKSFKAENVLSLRKKITKSQANDEMNKIARYLGENNLKQTGPIITATFAIDPGLSEPLMDMEILVPIDRKISSSTVYKFKDKFHLQHAIHAKHIGTPATLHKTYNALFSYIKENNLQQITTAYNVYIKNIESKLPEDNLNIDVYIGVNPSVL</sequence>
<dbReference type="eggNOG" id="COG4978">
    <property type="taxonomic scope" value="Bacteria"/>
</dbReference>
<protein>
    <submittedName>
        <fullName evidence="1">Transcription activator effector binding</fullName>
    </submittedName>
</protein>
<accession>F1TGT8</accession>
<dbReference type="InterPro" id="IPR011256">
    <property type="entry name" value="Reg_factor_effector_dom_sf"/>
</dbReference>
<reference evidence="1" key="1">
    <citation type="submission" date="2009-07" db="EMBL/GenBank/DDBJ databases">
        <authorList>
            <consortium name="US DOE Joint Genome Institute (JGI-PGF)"/>
            <person name="Lucas S."/>
            <person name="Copeland A."/>
            <person name="Lapidus A."/>
            <person name="Glavina del Rio T."/>
            <person name="Tice H."/>
            <person name="Bruce D."/>
            <person name="Goodwin L."/>
            <person name="Pitluck S."/>
            <person name="Larimer F."/>
            <person name="Land M.L."/>
            <person name="Mouttaki H."/>
            <person name="He Z."/>
            <person name="Zhou J."/>
            <person name="Hemme C.L."/>
        </authorList>
    </citation>
    <scope>NUCLEOTIDE SEQUENCE [LARGE SCALE GENOMIC DNA]</scope>
    <source>
        <strain evidence="1">DSM 2782</strain>
    </source>
</reference>
<keyword evidence="2" id="KW-1185">Reference proteome</keyword>
<evidence type="ECO:0000313" key="1">
    <source>
        <dbReference type="EMBL" id="EGD46419.1"/>
    </source>
</evidence>
<organism evidence="1 2">
    <name type="scientific">Ruminiclostridium papyrosolvens DSM 2782</name>
    <dbReference type="NCBI Taxonomy" id="588581"/>
    <lineage>
        <taxon>Bacteria</taxon>
        <taxon>Bacillati</taxon>
        <taxon>Bacillota</taxon>
        <taxon>Clostridia</taxon>
        <taxon>Eubacteriales</taxon>
        <taxon>Oscillospiraceae</taxon>
        <taxon>Ruminiclostridium</taxon>
    </lineage>
</organism>
<reference evidence="1" key="2">
    <citation type="submission" date="2011-01" db="EMBL/GenBank/DDBJ databases">
        <title>The Non-contiguous Finished genome of Clostridium papyrosolvens.</title>
        <authorList>
            <person name="Lucas S."/>
            <person name="Copeland A."/>
            <person name="Lapidus A."/>
            <person name="Cheng J.-F."/>
            <person name="Goodwin L."/>
            <person name="Pitluck S."/>
            <person name="Misra M."/>
            <person name="Chertkov O."/>
            <person name="Detter J.C."/>
            <person name="Han C."/>
            <person name="Tapia R."/>
            <person name="Land M."/>
            <person name="Hauser L."/>
            <person name="Kyrpides N."/>
            <person name="Ivanova N."/>
            <person name="Pagani I."/>
            <person name="Mouttaki H."/>
            <person name="He Z."/>
            <person name="Zhou J."/>
            <person name="Hemme C.L."/>
            <person name="Woyke T."/>
        </authorList>
    </citation>
    <scope>NUCLEOTIDE SEQUENCE [LARGE SCALE GENOMIC DNA]</scope>
    <source>
        <strain evidence="1">DSM 2782</strain>
    </source>
</reference>
<dbReference type="EMBL" id="ACXX02000014">
    <property type="protein sequence ID" value="EGD46419.1"/>
    <property type="molecule type" value="Genomic_DNA"/>
</dbReference>
<dbReference type="RefSeq" id="WP_004621469.1">
    <property type="nucleotide sequence ID" value="NZ_ACXX02000014.1"/>
</dbReference>
<dbReference type="AlphaFoldDB" id="F1TGT8"/>
<dbReference type="Proteomes" id="UP000003860">
    <property type="component" value="Unassembled WGS sequence"/>
</dbReference>
<proteinExistence type="predicted"/>